<evidence type="ECO:0000256" key="9">
    <source>
        <dbReference type="ARBA" id="ARBA00022777"/>
    </source>
</evidence>
<name>A0A381XG46_9ZZZZ</name>
<dbReference type="EMBL" id="UINC01015058">
    <property type="protein sequence ID" value="SVA63715.1"/>
    <property type="molecule type" value="Genomic_DNA"/>
</dbReference>
<evidence type="ECO:0000256" key="3">
    <source>
        <dbReference type="ARBA" id="ARBA00010122"/>
    </source>
</evidence>
<dbReference type="NCBIfam" id="NF005154">
    <property type="entry name" value="PRK06635.1-2"/>
    <property type="match status" value="1"/>
</dbReference>
<dbReference type="FunFam" id="3.30.2130.10:FF:000001">
    <property type="entry name" value="Bifunctional aspartokinase/homoserine dehydrogenase"/>
    <property type="match status" value="1"/>
</dbReference>
<evidence type="ECO:0000256" key="1">
    <source>
        <dbReference type="ARBA" id="ARBA00004986"/>
    </source>
</evidence>
<dbReference type="NCBIfam" id="NF005155">
    <property type="entry name" value="PRK06635.1-4"/>
    <property type="match status" value="1"/>
</dbReference>
<proteinExistence type="inferred from homology"/>
<dbReference type="Gene3D" id="3.30.2130.10">
    <property type="entry name" value="VC0802-like"/>
    <property type="match status" value="1"/>
</dbReference>
<dbReference type="PROSITE" id="PS51671">
    <property type="entry name" value="ACT"/>
    <property type="match status" value="2"/>
</dbReference>
<keyword evidence="5" id="KW-0028">Amino-acid biosynthesis</keyword>
<evidence type="ECO:0000256" key="12">
    <source>
        <dbReference type="ARBA" id="ARBA00047872"/>
    </source>
</evidence>
<dbReference type="FunFam" id="3.40.1160.10:FF:000002">
    <property type="entry name" value="Aspartokinase"/>
    <property type="match status" value="1"/>
</dbReference>
<organism evidence="14">
    <name type="scientific">marine metagenome</name>
    <dbReference type="NCBI Taxonomy" id="408172"/>
    <lineage>
        <taxon>unclassified sequences</taxon>
        <taxon>metagenomes</taxon>
        <taxon>ecological metagenomes</taxon>
    </lineage>
</organism>
<keyword evidence="11" id="KW-0457">Lysine biosynthesis</keyword>
<dbReference type="InterPro" id="IPR018042">
    <property type="entry name" value="Aspartate_kinase_CS"/>
</dbReference>
<dbReference type="InterPro" id="IPR054352">
    <property type="entry name" value="ACT_Aspartokinase"/>
</dbReference>
<dbReference type="GO" id="GO:0009089">
    <property type="term" value="P:lysine biosynthetic process via diaminopimelate"/>
    <property type="evidence" value="ECO:0007669"/>
    <property type="project" value="InterPro"/>
</dbReference>
<dbReference type="InterPro" id="IPR005260">
    <property type="entry name" value="Asp_kin_monofn"/>
</dbReference>
<feature type="domain" description="ACT" evidence="13">
    <location>
        <begin position="268"/>
        <end position="339"/>
    </location>
</feature>
<keyword evidence="10" id="KW-0067">ATP-binding</keyword>
<dbReference type="InterPro" id="IPR001048">
    <property type="entry name" value="Asp/Glu/Uridylate_kinase"/>
</dbReference>
<dbReference type="GO" id="GO:0004072">
    <property type="term" value="F:aspartate kinase activity"/>
    <property type="evidence" value="ECO:0007669"/>
    <property type="project" value="UniProtKB-EC"/>
</dbReference>
<dbReference type="InterPro" id="IPR036393">
    <property type="entry name" value="AceGlu_kinase-like_sf"/>
</dbReference>
<reference evidence="14" key="1">
    <citation type="submission" date="2018-05" db="EMBL/GenBank/DDBJ databases">
        <authorList>
            <person name="Lanie J.A."/>
            <person name="Ng W.-L."/>
            <person name="Kazmierczak K.M."/>
            <person name="Andrzejewski T.M."/>
            <person name="Davidsen T.M."/>
            <person name="Wayne K.J."/>
            <person name="Tettelin H."/>
            <person name="Glass J.I."/>
            <person name="Rusch D."/>
            <person name="Podicherti R."/>
            <person name="Tsui H.-C.T."/>
            <person name="Winkler M.E."/>
        </authorList>
    </citation>
    <scope>NUCLEOTIDE SEQUENCE</scope>
</reference>
<dbReference type="GO" id="GO:0005829">
    <property type="term" value="C:cytosol"/>
    <property type="evidence" value="ECO:0007669"/>
    <property type="project" value="TreeGrafter"/>
</dbReference>
<dbReference type="CDD" id="cd04913">
    <property type="entry name" value="ACT_AKii-LysC-BS-like_1"/>
    <property type="match status" value="1"/>
</dbReference>
<dbReference type="SUPFAM" id="SSF55021">
    <property type="entry name" value="ACT-like"/>
    <property type="match status" value="2"/>
</dbReference>
<evidence type="ECO:0000256" key="2">
    <source>
        <dbReference type="ARBA" id="ARBA00005139"/>
    </source>
</evidence>
<keyword evidence="9" id="KW-0418">Kinase</keyword>
<evidence type="ECO:0000256" key="4">
    <source>
        <dbReference type="ARBA" id="ARBA00013059"/>
    </source>
</evidence>
<dbReference type="SUPFAM" id="SSF53633">
    <property type="entry name" value="Carbamate kinase-like"/>
    <property type="match status" value="1"/>
</dbReference>
<dbReference type="AlphaFoldDB" id="A0A381XG46"/>
<dbReference type="InterPro" id="IPR045865">
    <property type="entry name" value="ACT-like_dom_sf"/>
</dbReference>
<comment type="similarity">
    <text evidence="3">Belongs to the aspartokinase family.</text>
</comment>
<evidence type="ECO:0000256" key="11">
    <source>
        <dbReference type="ARBA" id="ARBA00023154"/>
    </source>
</evidence>
<keyword evidence="6" id="KW-0808">Transferase</keyword>
<keyword evidence="7" id="KW-0677">Repeat</keyword>
<dbReference type="PANTHER" id="PTHR21499:SF3">
    <property type="entry name" value="ASPARTOKINASE"/>
    <property type="match status" value="1"/>
</dbReference>
<evidence type="ECO:0000256" key="6">
    <source>
        <dbReference type="ARBA" id="ARBA00022679"/>
    </source>
</evidence>
<dbReference type="PROSITE" id="PS00324">
    <property type="entry name" value="ASPARTOKINASE"/>
    <property type="match status" value="1"/>
</dbReference>
<comment type="pathway">
    <text evidence="1">Amino-acid biosynthesis; L-methionine biosynthesis via de novo pathway; L-homoserine from L-aspartate: step 1/3.</text>
</comment>
<dbReference type="CDD" id="cd04246">
    <property type="entry name" value="AAK_AK-DapG-like"/>
    <property type="match status" value="1"/>
</dbReference>
<keyword evidence="8" id="KW-0547">Nucleotide-binding</keyword>
<dbReference type="Pfam" id="PF22468">
    <property type="entry name" value="ACT_9"/>
    <property type="match status" value="2"/>
</dbReference>
<evidence type="ECO:0000256" key="10">
    <source>
        <dbReference type="ARBA" id="ARBA00022840"/>
    </source>
</evidence>
<dbReference type="PANTHER" id="PTHR21499">
    <property type="entry name" value="ASPARTATE KINASE"/>
    <property type="match status" value="1"/>
</dbReference>
<dbReference type="GO" id="GO:0009090">
    <property type="term" value="P:homoserine biosynthetic process"/>
    <property type="evidence" value="ECO:0007669"/>
    <property type="project" value="TreeGrafter"/>
</dbReference>
<protein>
    <recommendedName>
        <fullName evidence="4">aspartate kinase</fullName>
        <ecNumber evidence="4">2.7.2.4</ecNumber>
    </recommendedName>
</protein>
<comment type="catalytic activity">
    <reaction evidence="12">
        <text>L-aspartate + ATP = 4-phospho-L-aspartate + ADP</text>
        <dbReference type="Rhea" id="RHEA:23776"/>
        <dbReference type="ChEBI" id="CHEBI:29991"/>
        <dbReference type="ChEBI" id="CHEBI:30616"/>
        <dbReference type="ChEBI" id="CHEBI:57535"/>
        <dbReference type="ChEBI" id="CHEBI:456216"/>
        <dbReference type="EC" id="2.7.2.4"/>
    </reaction>
</comment>
<comment type="pathway">
    <text evidence="2">Amino-acid biosynthesis; L-threonine biosynthesis; L-threonine from L-aspartate: step 1/5.</text>
</comment>
<feature type="domain" description="ACT" evidence="13">
    <location>
        <begin position="348"/>
        <end position="409"/>
    </location>
</feature>
<dbReference type="Pfam" id="PF00696">
    <property type="entry name" value="AA_kinase"/>
    <property type="match status" value="1"/>
</dbReference>
<evidence type="ECO:0000313" key="14">
    <source>
        <dbReference type="EMBL" id="SVA63715.1"/>
    </source>
</evidence>
<dbReference type="PIRSF" id="PIRSF000726">
    <property type="entry name" value="Asp_kin"/>
    <property type="match status" value="1"/>
</dbReference>
<dbReference type="Gene3D" id="3.40.1160.10">
    <property type="entry name" value="Acetylglutamate kinase-like"/>
    <property type="match status" value="1"/>
</dbReference>
<evidence type="ECO:0000256" key="8">
    <source>
        <dbReference type="ARBA" id="ARBA00022741"/>
    </source>
</evidence>
<dbReference type="NCBIfam" id="TIGR00657">
    <property type="entry name" value="asp_kinases"/>
    <property type="match status" value="1"/>
</dbReference>
<evidence type="ECO:0000256" key="5">
    <source>
        <dbReference type="ARBA" id="ARBA00022605"/>
    </source>
</evidence>
<accession>A0A381XG46</accession>
<sequence length="409" mass="43845">MRIPKGVLVQKYGGSSLSDAENIKNAAVRIGKTFDDGYRLVVVCSAMGETTDQLLRLAMSVTPDREPRELDLLLSSGEIISSTLVAMALRARGYPAISLTGLQAGIRTDGLHGNARIASVDTTRILSEINSGNIAIVAGFQGFTDNFDVTTLGRGGSDTSAVALAGALSAERCEVYTDVDGIFTADPKIVADARRIDEITYEEMLELAAYGVKMHPRSIELGSLYNIPIRISSSFSDQIGTLVHGGIRAMEFGIKVTGVAYDRNVAKITLRRLPDRPGVAALLFERLSAEGISVDTIVQNTSVDRYTDISFTVARDESDRAMETVRSVAGELDVHDLVADSTLCKISIVGSGMLNAPGYASSMFRALADADINIDMITTSEIRITCIVSELKVEEGVRILHKTFGLGSP</sequence>
<dbReference type="GO" id="GO:0005524">
    <property type="term" value="F:ATP binding"/>
    <property type="evidence" value="ECO:0007669"/>
    <property type="project" value="UniProtKB-KW"/>
</dbReference>
<dbReference type="EC" id="2.7.2.4" evidence="4"/>
<gene>
    <name evidence="14" type="ORF">METZ01_LOCUS116569</name>
</gene>
<dbReference type="InterPro" id="IPR001341">
    <property type="entry name" value="Asp_kinase"/>
</dbReference>
<dbReference type="CDD" id="cd04923">
    <property type="entry name" value="ACT_AK-LysC-DapG-like_2"/>
    <property type="match status" value="1"/>
</dbReference>
<evidence type="ECO:0000259" key="13">
    <source>
        <dbReference type="PROSITE" id="PS51671"/>
    </source>
</evidence>
<dbReference type="InterPro" id="IPR002912">
    <property type="entry name" value="ACT_dom"/>
</dbReference>
<evidence type="ECO:0000256" key="7">
    <source>
        <dbReference type="ARBA" id="ARBA00022737"/>
    </source>
</evidence>